<evidence type="ECO:0000313" key="4">
    <source>
        <dbReference type="EMBL" id="MDR8433573.1"/>
    </source>
</evidence>
<organism evidence="4">
    <name type="scientific">Acinetobacter baumannii</name>
    <dbReference type="NCBI Taxonomy" id="470"/>
    <lineage>
        <taxon>Bacteria</taxon>
        <taxon>Pseudomonadati</taxon>
        <taxon>Pseudomonadota</taxon>
        <taxon>Gammaproteobacteria</taxon>
        <taxon>Moraxellales</taxon>
        <taxon>Moraxellaceae</taxon>
        <taxon>Acinetobacter</taxon>
        <taxon>Acinetobacter calcoaceticus/baumannii complex</taxon>
    </lineage>
</organism>
<dbReference type="InterPro" id="IPR011051">
    <property type="entry name" value="RmlC_Cupin_sf"/>
</dbReference>
<proteinExistence type="inferred from homology"/>
<name>A0ABD5DTU6_ACIBA</name>
<evidence type="ECO:0000256" key="2">
    <source>
        <dbReference type="RuleBase" id="RU003457"/>
    </source>
</evidence>
<dbReference type="PANTHER" id="PTHR43212:SF3">
    <property type="entry name" value="QUERCETIN 2,3-DIOXYGENASE"/>
    <property type="match status" value="1"/>
</dbReference>
<dbReference type="InterPro" id="IPR014710">
    <property type="entry name" value="RmlC-like_jellyroll"/>
</dbReference>
<sequence length="87" mass="9752">MFDMRLSHERGAAHHGWLQSKHTFSFANYWDPKQVGFSDLLVINDDTVAPSKGFGTHPHRNMEIISYVLEGALEHKDSMGTGSVIVP</sequence>
<comment type="similarity">
    <text evidence="1 2">Belongs to the pirin family.</text>
</comment>
<evidence type="ECO:0000259" key="3">
    <source>
        <dbReference type="Pfam" id="PF02678"/>
    </source>
</evidence>
<evidence type="ECO:0000256" key="1">
    <source>
        <dbReference type="ARBA" id="ARBA00008416"/>
    </source>
</evidence>
<dbReference type="SUPFAM" id="SSF51182">
    <property type="entry name" value="RmlC-like cupins"/>
    <property type="match status" value="1"/>
</dbReference>
<dbReference type="Gene3D" id="2.60.120.10">
    <property type="entry name" value="Jelly Rolls"/>
    <property type="match status" value="1"/>
</dbReference>
<dbReference type="PANTHER" id="PTHR43212">
    <property type="entry name" value="QUERCETIN 2,3-DIOXYGENASE"/>
    <property type="match status" value="1"/>
</dbReference>
<dbReference type="InterPro" id="IPR003829">
    <property type="entry name" value="Pirin_N_dom"/>
</dbReference>
<feature type="domain" description="Pirin N-terminal" evidence="3">
    <location>
        <begin position="8"/>
        <end position="87"/>
    </location>
</feature>
<gene>
    <name evidence="4" type="ORF">FPK63_21285</name>
</gene>
<comment type="caution">
    <text evidence="4">The sequence shown here is derived from an EMBL/GenBank/DDBJ whole genome shotgun (WGS) entry which is preliminary data.</text>
</comment>
<reference evidence="4" key="1">
    <citation type="submission" date="2019-07" db="EMBL/GenBank/DDBJ databases">
        <title>Biological characteristics of mucoid Acinetobacter baumannii from a general hospital in China.</title>
        <authorList>
            <person name="Hua X."/>
            <person name="Yu Y."/>
        </authorList>
    </citation>
    <scope>NUCLEOTIDE SEQUENCE</scope>
    <source>
        <strain evidence="4">N8</strain>
    </source>
</reference>
<dbReference type="Pfam" id="PF02678">
    <property type="entry name" value="Pirin"/>
    <property type="match status" value="1"/>
</dbReference>
<accession>A0ABD5DTU6</accession>
<dbReference type="InterPro" id="IPR012093">
    <property type="entry name" value="Pirin"/>
</dbReference>
<protein>
    <submittedName>
        <fullName evidence="4">Pirin family protein</fullName>
    </submittedName>
</protein>
<dbReference type="EMBL" id="VMAF01000481">
    <property type="protein sequence ID" value="MDR8433573.1"/>
    <property type="molecule type" value="Genomic_DNA"/>
</dbReference>
<feature type="non-terminal residue" evidence="4">
    <location>
        <position position="87"/>
    </location>
</feature>
<dbReference type="AlphaFoldDB" id="A0ABD5DTU6"/>